<dbReference type="EMBL" id="AJWZ01005965">
    <property type="protein sequence ID" value="EKC61114.1"/>
    <property type="molecule type" value="Genomic_DNA"/>
</dbReference>
<gene>
    <name evidence="2" type="ORF">OBE_08640</name>
</gene>
<organism evidence="2">
    <name type="scientific">human gut metagenome</name>
    <dbReference type="NCBI Taxonomy" id="408170"/>
    <lineage>
        <taxon>unclassified sequences</taxon>
        <taxon>metagenomes</taxon>
        <taxon>organismal metagenomes</taxon>
    </lineage>
</organism>
<accession>K1T0C9</accession>
<comment type="caution">
    <text evidence="2">The sequence shown here is derived from an EMBL/GenBank/DDBJ whole genome shotgun (WGS) entry which is preliminary data.</text>
</comment>
<sequence>AYYACERGHDCPGHGEGEGGESIQGFMTWDVPTKDYCPECGKTMFKRAGKGANKPFCINPECSNYLPPDKRGYKRKPKPADDAAEPKAESESKETKPETKKPAAKKSAAKKTAAKKPAAKKTAAKKPAAKKTTKPKKEA</sequence>
<dbReference type="AlphaFoldDB" id="K1T0C9"/>
<feature type="compositionally biased region" description="Basic residues" evidence="1">
    <location>
        <begin position="102"/>
        <end position="139"/>
    </location>
</feature>
<name>K1T0C9_9ZZZZ</name>
<feature type="non-terminal residue" evidence="2">
    <location>
        <position position="1"/>
    </location>
</feature>
<reference evidence="2" key="1">
    <citation type="journal article" date="2013" name="Environ. Microbiol.">
        <title>Microbiota from the distal guts of lean and obese adolescents exhibit partial functional redundancy besides clear differences in community structure.</title>
        <authorList>
            <person name="Ferrer M."/>
            <person name="Ruiz A."/>
            <person name="Lanza F."/>
            <person name="Haange S.B."/>
            <person name="Oberbach A."/>
            <person name="Till H."/>
            <person name="Bargiela R."/>
            <person name="Campoy C."/>
            <person name="Segura M.T."/>
            <person name="Richter M."/>
            <person name="von Bergen M."/>
            <person name="Seifert J."/>
            <person name="Suarez A."/>
        </authorList>
    </citation>
    <scope>NUCLEOTIDE SEQUENCE</scope>
</reference>
<evidence type="ECO:0000313" key="2">
    <source>
        <dbReference type="EMBL" id="EKC61114.1"/>
    </source>
</evidence>
<proteinExistence type="predicted"/>
<feature type="compositionally biased region" description="Basic and acidic residues" evidence="1">
    <location>
        <begin position="78"/>
        <end position="101"/>
    </location>
</feature>
<evidence type="ECO:0000256" key="1">
    <source>
        <dbReference type="SAM" id="MobiDB-lite"/>
    </source>
</evidence>
<protein>
    <recommendedName>
        <fullName evidence="3">DNA topoisomerase I</fullName>
    </recommendedName>
</protein>
<feature type="region of interest" description="Disordered" evidence="1">
    <location>
        <begin position="49"/>
        <end position="139"/>
    </location>
</feature>
<evidence type="ECO:0008006" key="3">
    <source>
        <dbReference type="Google" id="ProtNLM"/>
    </source>
</evidence>